<dbReference type="RefSeq" id="WP_163300754.1">
    <property type="nucleotide sequence ID" value="NZ_JAAGRQ010000008.1"/>
</dbReference>
<proteinExistence type="predicted"/>
<dbReference type="EMBL" id="JAAGRQ010000008">
    <property type="protein sequence ID" value="NDY55703.1"/>
    <property type="molecule type" value="Genomic_DNA"/>
</dbReference>
<organism evidence="2 3">
    <name type="scientific">Desulfolutivibrio sulfodismutans</name>
    <dbReference type="NCBI Taxonomy" id="63561"/>
    <lineage>
        <taxon>Bacteria</taxon>
        <taxon>Pseudomonadati</taxon>
        <taxon>Thermodesulfobacteriota</taxon>
        <taxon>Desulfovibrionia</taxon>
        <taxon>Desulfovibrionales</taxon>
        <taxon>Desulfovibrionaceae</taxon>
        <taxon>Desulfolutivibrio</taxon>
    </lineage>
</organism>
<keyword evidence="1" id="KW-0732">Signal</keyword>
<sequence>MNREGFPARRRTLRAGLSRAASAMFRPVLLAILALAAACGGNGDDPARLVRAARILPDSGISVGQALAAYAYFSNPVWETYVNEQQQTMVRFAAEYDVARGAAQCPPVGGEVRPAARVFVTLVFVVQGDGAVALVETRIEAYSATGYSAKYLTDQTTAARIAAGQPCVACMALFLPASL</sequence>
<comment type="caution">
    <text evidence="2">The sequence shown here is derived from an EMBL/GenBank/DDBJ whole genome shotgun (WGS) entry which is preliminary data.</text>
</comment>
<gene>
    <name evidence="2" type="ORF">G3N56_02965</name>
</gene>
<feature type="chain" id="PRO_5029548538" description="Lipoprotein" evidence="1">
    <location>
        <begin position="37"/>
        <end position="179"/>
    </location>
</feature>
<keyword evidence="3" id="KW-1185">Reference proteome</keyword>
<feature type="signal peptide" evidence="1">
    <location>
        <begin position="1"/>
        <end position="36"/>
    </location>
</feature>
<evidence type="ECO:0008006" key="4">
    <source>
        <dbReference type="Google" id="ProtNLM"/>
    </source>
</evidence>
<reference evidence="2 3" key="1">
    <citation type="submission" date="2020-02" db="EMBL/GenBank/DDBJ databases">
        <title>Comparative genomics of sulfur disproportionating microorganisms.</title>
        <authorList>
            <person name="Ward L.M."/>
            <person name="Bertran E."/>
            <person name="Johnston D.T."/>
        </authorList>
    </citation>
    <scope>NUCLEOTIDE SEQUENCE [LARGE SCALE GENOMIC DNA]</scope>
    <source>
        <strain evidence="2 3">DSM 3696</strain>
    </source>
</reference>
<name>A0A7K3NIQ0_9BACT</name>
<evidence type="ECO:0000256" key="1">
    <source>
        <dbReference type="SAM" id="SignalP"/>
    </source>
</evidence>
<dbReference type="AlphaFoldDB" id="A0A7K3NIQ0"/>
<evidence type="ECO:0000313" key="2">
    <source>
        <dbReference type="EMBL" id="NDY55703.1"/>
    </source>
</evidence>
<evidence type="ECO:0000313" key="3">
    <source>
        <dbReference type="Proteomes" id="UP000469724"/>
    </source>
</evidence>
<accession>A0A7K3NIQ0</accession>
<dbReference type="Proteomes" id="UP000469724">
    <property type="component" value="Unassembled WGS sequence"/>
</dbReference>
<protein>
    <recommendedName>
        <fullName evidence="4">Lipoprotein</fullName>
    </recommendedName>
</protein>